<organism evidence="1 2">
    <name type="scientific">Hyphomicrobium denitrificans (strain ATCC 51888 / DSM 1869 / NCIMB 11706 / TK 0415)</name>
    <dbReference type="NCBI Taxonomy" id="582899"/>
    <lineage>
        <taxon>Bacteria</taxon>
        <taxon>Pseudomonadati</taxon>
        <taxon>Pseudomonadota</taxon>
        <taxon>Alphaproteobacteria</taxon>
        <taxon>Hyphomicrobiales</taxon>
        <taxon>Hyphomicrobiaceae</taxon>
        <taxon>Hyphomicrobium</taxon>
    </lineage>
</organism>
<protein>
    <recommendedName>
        <fullName evidence="3">Nucleotidyltransferase</fullName>
    </recommendedName>
</protein>
<dbReference type="OrthoDB" id="1550485at2"/>
<dbReference type="InterPro" id="IPR043519">
    <property type="entry name" value="NT_sf"/>
</dbReference>
<evidence type="ECO:0008006" key="3">
    <source>
        <dbReference type="Google" id="ProtNLM"/>
    </source>
</evidence>
<dbReference type="SUPFAM" id="SSF81301">
    <property type="entry name" value="Nucleotidyltransferase"/>
    <property type="match status" value="1"/>
</dbReference>
<dbReference type="AlphaFoldDB" id="D8JT02"/>
<dbReference type="eggNOG" id="ENOG502ZCK2">
    <property type="taxonomic scope" value="Bacteria"/>
</dbReference>
<dbReference type="Gene3D" id="3.30.460.10">
    <property type="entry name" value="Beta Polymerase, domain 2"/>
    <property type="match status" value="1"/>
</dbReference>
<gene>
    <name evidence="1" type="ordered locus">Hden_0667</name>
</gene>
<reference evidence="2" key="1">
    <citation type="journal article" date="2011" name="J. Bacteriol.">
        <title>Genome sequences of eight morphologically diverse alphaproteobacteria.</title>
        <authorList>
            <consortium name="US DOE Joint Genome Institute"/>
            <person name="Brown P.J."/>
            <person name="Kysela D.T."/>
            <person name="Buechlein A."/>
            <person name="Hemmerich C."/>
            <person name="Brun Y.V."/>
        </authorList>
    </citation>
    <scope>NUCLEOTIDE SEQUENCE [LARGE SCALE GENOMIC DNA]</scope>
    <source>
        <strain evidence="2">ATCC 51888 / DSM 1869 / NCIB 11706 / TK 0415</strain>
    </source>
</reference>
<evidence type="ECO:0000313" key="2">
    <source>
        <dbReference type="Proteomes" id="UP000002033"/>
    </source>
</evidence>
<name>D8JT02_HYPDA</name>
<proteinExistence type="predicted"/>
<dbReference type="STRING" id="582899.Hden_0667"/>
<dbReference type="KEGG" id="hdn:Hden_0667"/>
<sequence>MSDQYLAGILVRETVDVSSTSPALGAANTLLPTLRQWGGQYLTAVNPSGSYAKGTANRSGTDIDLFLSLAENTPDTLKQVYDTLFNAISQAGHSPRRQNVSIGVRVNGWDVDLVPGKRQNAWTTDHSLFRRKADTWTKTNIDTHIATVRASGRLAAIRVLKLWRNQWGLDFPSFYLELTTINALSGTNLTLSGQVVHTLTHLKDRFENARVVDPSNTNNVISDDLNATEKRAISNAAGRALASNWEQLVR</sequence>
<keyword evidence="2" id="KW-1185">Reference proteome</keyword>
<accession>D8JT02</accession>
<dbReference type="HOGENOM" id="CLU_1110228_0_0_5"/>
<evidence type="ECO:0000313" key="1">
    <source>
        <dbReference type="EMBL" id="ADJ22487.1"/>
    </source>
</evidence>
<dbReference type="EMBL" id="CP002083">
    <property type="protein sequence ID" value="ADJ22487.1"/>
    <property type="molecule type" value="Genomic_DNA"/>
</dbReference>
<dbReference type="RefSeq" id="WP_013214704.1">
    <property type="nucleotide sequence ID" value="NC_014313.1"/>
</dbReference>
<dbReference type="Proteomes" id="UP000002033">
    <property type="component" value="Chromosome"/>
</dbReference>